<dbReference type="InterPro" id="IPR036249">
    <property type="entry name" value="Thioredoxin-like_sf"/>
</dbReference>
<dbReference type="PROSITE" id="PS51353">
    <property type="entry name" value="ARSC"/>
    <property type="match status" value="1"/>
</dbReference>
<name>A0A3M2LVE9_9ACTN</name>
<accession>A0A3M2LVE9</accession>
<sequence>MEIWHNPRCSKSRAAKAALDEAGVAYTERRYLDEPPTAAEFDRTLTAIGAEPWDVARLGESVAKELDLRNLPHDRDAWIEIMVANPVLIERPIIVTDGSAVVARDDVSVRRALGGA</sequence>
<evidence type="ECO:0000313" key="5">
    <source>
        <dbReference type="Proteomes" id="UP000282674"/>
    </source>
</evidence>
<gene>
    <name evidence="4" type="ORF">EBO15_26440</name>
</gene>
<dbReference type="AlphaFoldDB" id="A0A3M2LVE9"/>
<dbReference type="InterPro" id="IPR006660">
    <property type="entry name" value="Arsenate_reductase-like"/>
</dbReference>
<dbReference type="SUPFAM" id="SSF52833">
    <property type="entry name" value="Thioredoxin-like"/>
    <property type="match status" value="1"/>
</dbReference>
<reference evidence="4 5" key="1">
    <citation type="submission" date="2018-10" db="EMBL/GenBank/DDBJ databases">
        <title>Isolation from soil.</title>
        <authorList>
            <person name="Hu J."/>
        </authorList>
    </citation>
    <scope>NUCLEOTIDE SEQUENCE [LARGE SCALE GENOMIC DNA]</scope>
    <source>
        <strain evidence="4 5">NEAU-Ht49</strain>
    </source>
</reference>
<dbReference type="EMBL" id="RFFG01000053">
    <property type="protein sequence ID" value="RMI40533.1"/>
    <property type="molecule type" value="Genomic_DNA"/>
</dbReference>
<dbReference type="PANTHER" id="PTHR30041:SF4">
    <property type="entry name" value="ARSENATE REDUCTASE"/>
    <property type="match status" value="1"/>
</dbReference>
<comment type="similarity">
    <text evidence="1 3">Belongs to the ArsC family.</text>
</comment>
<evidence type="ECO:0000313" key="4">
    <source>
        <dbReference type="EMBL" id="RMI40533.1"/>
    </source>
</evidence>
<dbReference type="Proteomes" id="UP000282674">
    <property type="component" value="Unassembled WGS sequence"/>
</dbReference>
<evidence type="ECO:0000256" key="2">
    <source>
        <dbReference type="ARBA" id="ARBA00023002"/>
    </source>
</evidence>
<dbReference type="GO" id="GO:0008794">
    <property type="term" value="F:arsenate reductase (glutaredoxin) activity"/>
    <property type="evidence" value="ECO:0007669"/>
    <property type="project" value="InterPro"/>
</dbReference>
<dbReference type="RefSeq" id="WP_122197149.1">
    <property type="nucleotide sequence ID" value="NZ_JBHSKC010000007.1"/>
</dbReference>
<organism evidence="4 5">
    <name type="scientific">Actinomadura harenae</name>
    <dbReference type="NCBI Taxonomy" id="2483351"/>
    <lineage>
        <taxon>Bacteria</taxon>
        <taxon>Bacillati</taxon>
        <taxon>Actinomycetota</taxon>
        <taxon>Actinomycetes</taxon>
        <taxon>Streptosporangiales</taxon>
        <taxon>Thermomonosporaceae</taxon>
        <taxon>Actinomadura</taxon>
    </lineage>
</organism>
<evidence type="ECO:0000256" key="3">
    <source>
        <dbReference type="PROSITE-ProRule" id="PRU01282"/>
    </source>
</evidence>
<keyword evidence="5" id="KW-1185">Reference proteome</keyword>
<protein>
    <submittedName>
        <fullName evidence="4">Arsenate reductase family protein</fullName>
    </submittedName>
</protein>
<comment type="caution">
    <text evidence="4">The sequence shown here is derived from an EMBL/GenBank/DDBJ whole genome shotgun (WGS) entry which is preliminary data.</text>
</comment>
<dbReference type="PANTHER" id="PTHR30041">
    <property type="entry name" value="ARSENATE REDUCTASE"/>
    <property type="match status" value="1"/>
</dbReference>
<dbReference type="OrthoDB" id="9790554at2"/>
<proteinExistence type="inferred from homology"/>
<keyword evidence="2" id="KW-0560">Oxidoreductase</keyword>
<dbReference type="CDD" id="cd03034">
    <property type="entry name" value="ArsC_ArsC"/>
    <property type="match status" value="1"/>
</dbReference>
<dbReference type="Gene3D" id="3.40.30.10">
    <property type="entry name" value="Glutaredoxin"/>
    <property type="match status" value="1"/>
</dbReference>
<dbReference type="InterPro" id="IPR006659">
    <property type="entry name" value="Arsenate_reductase"/>
</dbReference>
<dbReference type="Pfam" id="PF03960">
    <property type="entry name" value="ArsC"/>
    <property type="match status" value="1"/>
</dbReference>
<evidence type="ECO:0000256" key="1">
    <source>
        <dbReference type="ARBA" id="ARBA00007198"/>
    </source>
</evidence>